<evidence type="ECO:0000256" key="4">
    <source>
        <dbReference type="ARBA" id="ARBA00022801"/>
    </source>
</evidence>
<evidence type="ECO:0000256" key="8">
    <source>
        <dbReference type="SAM" id="MobiDB-lite"/>
    </source>
</evidence>
<dbReference type="GO" id="GO:0006974">
    <property type="term" value="P:DNA damage response"/>
    <property type="evidence" value="ECO:0007669"/>
    <property type="project" value="TreeGrafter"/>
</dbReference>
<dbReference type="EMBL" id="MU001801">
    <property type="protein sequence ID" value="KAF2797659.1"/>
    <property type="molecule type" value="Genomic_DNA"/>
</dbReference>
<evidence type="ECO:0000256" key="7">
    <source>
        <dbReference type="PROSITE-ProRule" id="PRU00175"/>
    </source>
</evidence>
<reference evidence="12" key="1">
    <citation type="journal article" date="2020" name="Stud. Mycol.">
        <title>101 Dothideomycetes genomes: a test case for predicting lifestyles and emergence of pathogens.</title>
        <authorList>
            <person name="Haridas S."/>
            <person name="Albert R."/>
            <person name="Binder M."/>
            <person name="Bloem J."/>
            <person name="Labutti K."/>
            <person name="Salamov A."/>
            <person name="Andreopoulos B."/>
            <person name="Baker S."/>
            <person name="Barry K."/>
            <person name="Bills G."/>
            <person name="Bluhm B."/>
            <person name="Cannon C."/>
            <person name="Castanera R."/>
            <person name="Culley D."/>
            <person name="Daum C."/>
            <person name="Ezra D."/>
            <person name="Gonzalez J."/>
            <person name="Henrissat B."/>
            <person name="Kuo A."/>
            <person name="Liang C."/>
            <person name="Lipzen A."/>
            <person name="Lutzoni F."/>
            <person name="Magnuson J."/>
            <person name="Mondo S."/>
            <person name="Nolan M."/>
            <person name="Ohm R."/>
            <person name="Pangilinan J."/>
            <person name="Park H.-J."/>
            <person name="Ramirez L."/>
            <person name="Alfaro M."/>
            <person name="Sun H."/>
            <person name="Tritt A."/>
            <person name="Yoshinaga Y."/>
            <person name="Zwiers L.-H."/>
            <person name="Turgeon B."/>
            <person name="Goodwin S."/>
            <person name="Spatafora J."/>
            <person name="Crous P."/>
            <person name="Grigoriev I."/>
        </authorList>
    </citation>
    <scope>NUCLEOTIDE SEQUENCE</scope>
    <source>
        <strain evidence="12">CBS 109.77</strain>
    </source>
</reference>
<dbReference type="Gene3D" id="3.30.40.10">
    <property type="entry name" value="Zinc/RING finger domain, C3HC4 (zinc finger)"/>
    <property type="match status" value="1"/>
</dbReference>
<dbReference type="InterPro" id="IPR038718">
    <property type="entry name" value="SNF2-like_sf"/>
</dbReference>
<proteinExistence type="predicted"/>
<dbReference type="GO" id="GO:0005524">
    <property type="term" value="F:ATP binding"/>
    <property type="evidence" value="ECO:0007669"/>
    <property type="project" value="InterPro"/>
</dbReference>
<dbReference type="PROSITE" id="PS51192">
    <property type="entry name" value="HELICASE_ATP_BIND_1"/>
    <property type="match status" value="1"/>
</dbReference>
<dbReference type="Gene3D" id="3.40.50.300">
    <property type="entry name" value="P-loop containing nucleotide triphosphate hydrolases"/>
    <property type="match status" value="1"/>
</dbReference>
<dbReference type="CDD" id="cd18070">
    <property type="entry name" value="DEXQc_SHPRH"/>
    <property type="match status" value="1"/>
</dbReference>
<dbReference type="OrthoDB" id="5330228at2759"/>
<dbReference type="GO" id="GO:0000209">
    <property type="term" value="P:protein polyubiquitination"/>
    <property type="evidence" value="ECO:0007669"/>
    <property type="project" value="TreeGrafter"/>
</dbReference>
<feature type="domain" description="RING-type" evidence="9">
    <location>
        <begin position="1147"/>
        <end position="1185"/>
    </location>
</feature>
<keyword evidence="4" id="KW-0378">Hydrolase</keyword>
<keyword evidence="5" id="KW-0862">Zinc</keyword>
<dbReference type="Pfam" id="PF00176">
    <property type="entry name" value="SNF2-rel_dom"/>
    <property type="match status" value="1"/>
</dbReference>
<dbReference type="InterPro" id="IPR000330">
    <property type="entry name" value="SNF2_N"/>
</dbReference>
<organism evidence="12 13">
    <name type="scientific">Melanomma pulvis-pyrius CBS 109.77</name>
    <dbReference type="NCBI Taxonomy" id="1314802"/>
    <lineage>
        <taxon>Eukaryota</taxon>
        <taxon>Fungi</taxon>
        <taxon>Dikarya</taxon>
        <taxon>Ascomycota</taxon>
        <taxon>Pezizomycotina</taxon>
        <taxon>Dothideomycetes</taxon>
        <taxon>Pleosporomycetidae</taxon>
        <taxon>Pleosporales</taxon>
        <taxon>Melanommataceae</taxon>
        <taxon>Melanomma</taxon>
    </lineage>
</organism>
<dbReference type="Pfam" id="PF00271">
    <property type="entry name" value="Helicase_C"/>
    <property type="match status" value="1"/>
</dbReference>
<dbReference type="CDD" id="cd18793">
    <property type="entry name" value="SF2_C_SNF"/>
    <property type="match status" value="1"/>
</dbReference>
<keyword evidence="2" id="KW-0547">Nucleotide-binding</keyword>
<dbReference type="PANTHER" id="PTHR45865">
    <property type="entry name" value="E3 UBIQUITIN-PROTEIN LIGASE SHPRH FAMILY MEMBER"/>
    <property type="match status" value="1"/>
</dbReference>
<feature type="compositionally biased region" description="Low complexity" evidence="8">
    <location>
        <begin position="1214"/>
        <end position="1226"/>
    </location>
</feature>
<evidence type="ECO:0000259" key="10">
    <source>
        <dbReference type="PROSITE" id="PS51192"/>
    </source>
</evidence>
<protein>
    <submittedName>
        <fullName evidence="12">ATP-dependent DNA helicase</fullName>
    </submittedName>
</protein>
<dbReference type="SUPFAM" id="SSF57850">
    <property type="entry name" value="RING/U-box"/>
    <property type="match status" value="1"/>
</dbReference>
<dbReference type="SUPFAM" id="SSF52540">
    <property type="entry name" value="P-loop containing nucleoside triphosphate hydrolases"/>
    <property type="match status" value="2"/>
</dbReference>
<keyword evidence="1" id="KW-0479">Metal-binding</keyword>
<keyword evidence="13" id="KW-1185">Reference proteome</keyword>
<keyword evidence="12" id="KW-0347">Helicase</keyword>
<sequence length="1483" mass="166448">MSTVTSTADVLSARPHGFSTVDSTQSPFATTLQLFRNRSEATGTGERAQKRRKLENGASVGLQPAESFDGDKSALLARVTIDLRFPTPLADQIDQLSLSNGACNTLDASLETFTRIAAEKFAFTLFDSRSPTTGVDFVATATNDSLNSFASHLDAAASLSTTAHRPKGTSKPGAGFCRCRLVSPATNPKRLLQLEVEVRWLFGFAVVESLGIKSHYFRRDLDLLAKYFPDKPKQGNTPWSLADFYDSVHVPPTDVDAPPQIKSSMLEATLYPFQQRAVAWLLQREGVAYSEVGAQLGALKDEPTPTTPVSFYPAQDANGRVCYVSQVRGLVVSDKSLVPDSSRTLKGGILAEEMGLGKTVELIALMCHHKRQIPEGDVFDAYTGTIVKPSGSTLIITPPSILEQWMNEINNHAPHLKVLHYKGLPAQSAQEKEHAAATVENLLRYDVVLTTYTVLSREVHFAKPPPDRSLRHEKHYKSRKSPLVGISWWRVCLDEAQMVESGVSQAATVARIIPRCNAWAVSGTPLRKDVQDLRGLLTFLRYEPFANSKTVWDRLDKPSFKAIFNQIALRHTKDKIRDELRLPPQKRIVITVPFTAIEEQNYSEMIRQMCDACGLSSEGVPVVEGRNADHPETVERMREWLVRLRQTCLHAHVGRRNRKALGAKNGPLRTVHEVLEVMIEQNDTLLKSEARDNILAQIRCGHIKANAKDVENRSETALPFYRHALDDAQNYVSICRAELLAERKKLGSTSLELTDLSGPEHDQDLDDEENRPDKFGRLPVLRKALRSFLELEHACKFFIGTVHFQLKSNENITKPDSEDFHKLEKLEVEWYDEAKALRKELLRESQTVAQNQMSRVSSKKPFCQIPRIPDLPDLGGIEARNVLDMIDKISDVLNAQAEQIEKWRQKIVESLLMPLVDEDEGKDTTGEEYEDSTKIQDELYVYTLALRALCADRNAAVNGLKDKLIEYEMNFAEKLAQNNQPDQPRGHAPELLLEIVKVRRKLIPAEGDGSLKAVVSGVRSILTSLQWRADGGDNRAASELAIMQKQFLEIQKITTDQAKVLTELEKEQEMFRGTMNQRLEFYRQLQHISDTVAPWRDELDLQLDVRELQKQTTARDTSNKRLGGLKTKHAYLVNLRRENQQAVSHECIICQDEFEIGVLTTCGHKYCKECINKWWYSHRNCPLCKQKLRSSDFKDINFKPGEIKAQEETHEPGSSSQPATPESSSNVSIYSDISDSTMREIKTIELDGSYGTKVDMIARHLLWIRNNDPGTKSIVFSQFGDFLDVLREALKNWKIGASSINQKGGIHNFRTDPAVECFLLDAKSDSSGLNLVNATYVFLCEPLINPAIELQAIARVHRIGQLRATTVFMYLVNDTVEEAIYDISVARRLEHMSRSSKAQSGSATPVLQEKTLDAANSMEMEAAPLKQLLRKKGDGEIVQVNDLWGCLFGKPRKQPQAVLSREVGRHLRAEAAEQRMEMGASGS</sequence>
<dbReference type="InterPro" id="IPR014001">
    <property type="entry name" value="Helicase_ATP-bd"/>
</dbReference>
<dbReference type="GO" id="GO:0016787">
    <property type="term" value="F:hydrolase activity"/>
    <property type="evidence" value="ECO:0007669"/>
    <property type="project" value="UniProtKB-KW"/>
</dbReference>
<evidence type="ECO:0000259" key="11">
    <source>
        <dbReference type="PROSITE" id="PS51194"/>
    </source>
</evidence>
<gene>
    <name evidence="12" type="ORF">K505DRAFT_358199</name>
</gene>
<dbReference type="PROSITE" id="PS50089">
    <property type="entry name" value="ZF_RING_2"/>
    <property type="match status" value="1"/>
</dbReference>
<dbReference type="Proteomes" id="UP000799757">
    <property type="component" value="Unassembled WGS sequence"/>
</dbReference>
<dbReference type="PROSITE" id="PS00518">
    <property type="entry name" value="ZF_RING_1"/>
    <property type="match status" value="1"/>
</dbReference>
<evidence type="ECO:0000259" key="9">
    <source>
        <dbReference type="PROSITE" id="PS50089"/>
    </source>
</evidence>
<evidence type="ECO:0000256" key="6">
    <source>
        <dbReference type="ARBA" id="ARBA00022840"/>
    </source>
</evidence>
<evidence type="ECO:0000256" key="2">
    <source>
        <dbReference type="ARBA" id="ARBA00022741"/>
    </source>
</evidence>
<feature type="domain" description="Helicase ATP-binding" evidence="10">
    <location>
        <begin position="339"/>
        <end position="543"/>
    </location>
</feature>
<dbReference type="SMART" id="SM00184">
    <property type="entry name" value="RING"/>
    <property type="match status" value="1"/>
</dbReference>
<dbReference type="InterPro" id="IPR052583">
    <property type="entry name" value="ATP-helicase/E3_Ub-Ligase"/>
</dbReference>
<dbReference type="Pfam" id="PF26021">
    <property type="entry name" value="Ferritin_C144_05"/>
    <property type="match status" value="1"/>
</dbReference>
<dbReference type="InterPro" id="IPR017907">
    <property type="entry name" value="Znf_RING_CS"/>
</dbReference>
<dbReference type="GO" id="GO:0061630">
    <property type="term" value="F:ubiquitin protein ligase activity"/>
    <property type="evidence" value="ECO:0007669"/>
    <property type="project" value="TreeGrafter"/>
</dbReference>
<dbReference type="SMART" id="SM00490">
    <property type="entry name" value="HELICc"/>
    <property type="match status" value="1"/>
</dbReference>
<dbReference type="PROSITE" id="PS51194">
    <property type="entry name" value="HELICASE_CTER"/>
    <property type="match status" value="1"/>
</dbReference>
<evidence type="ECO:0000313" key="13">
    <source>
        <dbReference type="Proteomes" id="UP000799757"/>
    </source>
</evidence>
<evidence type="ECO:0000256" key="5">
    <source>
        <dbReference type="ARBA" id="ARBA00022833"/>
    </source>
</evidence>
<dbReference type="InterPro" id="IPR059033">
    <property type="entry name" value="C144_05_dom"/>
</dbReference>
<accession>A0A6A6XMU2</accession>
<dbReference type="InterPro" id="IPR001841">
    <property type="entry name" value="Znf_RING"/>
</dbReference>
<evidence type="ECO:0000256" key="1">
    <source>
        <dbReference type="ARBA" id="ARBA00022723"/>
    </source>
</evidence>
<dbReference type="InterPro" id="IPR013083">
    <property type="entry name" value="Znf_RING/FYVE/PHD"/>
</dbReference>
<keyword evidence="6" id="KW-0067">ATP-binding</keyword>
<dbReference type="SMART" id="SM00487">
    <property type="entry name" value="DEXDc"/>
    <property type="match status" value="1"/>
</dbReference>
<name>A0A6A6XMU2_9PLEO</name>
<feature type="region of interest" description="Disordered" evidence="8">
    <location>
        <begin position="751"/>
        <end position="772"/>
    </location>
</feature>
<dbReference type="PANTHER" id="PTHR45865:SF1">
    <property type="entry name" value="E3 UBIQUITIN-PROTEIN LIGASE SHPRH"/>
    <property type="match status" value="1"/>
</dbReference>
<dbReference type="InterPro" id="IPR027417">
    <property type="entry name" value="P-loop_NTPase"/>
</dbReference>
<evidence type="ECO:0000313" key="12">
    <source>
        <dbReference type="EMBL" id="KAF2797659.1"/>
    </source>
</evidence>
<keyword evidence="3 7" id="KW-0863">Zinc-finger</keyword>
<dbReference type="GO" id="GO:0008270">
    <property type="term" value="F:zinc ion binding"/>
    <property type="evidence" value="ECO:0007669"/>
    <property type="project" value="UniProtKB-KW"/>
</dbReference>
<feature type="region of interest" description="Disordered" evidence="8">
    <location>
        <begin position="1206"/>
        <end position="1226"/>
    </location>
</feature>
<dbReference type="Gene3D" id="3.40.50.10810">
    <property type="entry name" value="Tandem AAA-ATPase domain"/>
    <property type="match status" value="1"/>
</dbReference>
<dbReference type="Pfam" id="PF13923">
    <property type="entry name" value="zf-C3HC4_2"/>
    <property type="match status" value="1"/>
</dbReference>
<dbReference type="GO" id="GO:0005634">
    <property type="term" value="C:nucleus"/>
    <property type="evidence" value="ECO:0007669"/>
    <property type="project" value="TreeGrafter"/>
</dbReference>
<dbReference type="InterPro" id="IPR049730">
    <property type="entry name" value="SNF2/RAD54-like_C"/>
</dbReference>
<feature type="domain" description="Helicase C-terminal" evidence="11">
    <location>
        <begin position="1256"/>
        <end position="1413"/>
    </location>
</feature>
<dbReference type="GO" id="GO:0004386">
    <property type="term" value="F:helicase activity"/>
    <property type="evidence" value="ECO:0007669"/>
    <property type="project" value="UniProtKB-KW"/>
</dbReference>
<dbReference type="InterPro" id="IPR001650">
    <property type="entry name" value="Helicase_C-like"/>
</dbReference>
<dbReference type="FunFam" id="3.40.50.10810:FF:000059">
    <property type="entry name" value="SNF2 family helicase/ATPase, putative"/>
    <property type="match status" value="1"/>
</dbReference>
<evidence type="ECO:0000256" key="3">
    <source>
        <dbReference type="ARBA" id="ARBA00022771"/>
    </source>
</evidence>